<dbReference type="Gene3D" id="2.20.100.10">
    <property type="entry name" value="Thrombospondin type-1 (TSP1) repeat"/>
    <property type="match status" value="3"/>
</dbReference>
<evidence type="ECO:0000256" key="2">
    <source>
        <dbReference type="ARBA" id="ARBA00023157"/>
    </source>
</evidence>
<dbReference type="PROSITE" id="PS50092">
    <property type="entry name" value="TSP1"/>
    <property type="match status" value="3"/>
</dbReference>
<keyword evidence="1" id="KW-0677">Repeat</keyword>
<dbReference type="PANTHER" id="PTHR22906:SF53">
    <property type="entry name" value="HEMICENTIN-1"/>
    <property type="match status" value="1"/>
</dbReference>
<dbReference type="AlphaFoldDB" id="A0A6J8CLQ5"/>
<dbReference type="OrthoDB" id="446173at2759"/>
<keyword evidence="2" id="KW-1015">Disulfide bond</keyword>
<dbReference type="InterPro" id="IPR000884">
    <property type="entry name" value="TSP1_rpt"/>
</dbReference>
<dbReference type="FunFam" id="2.20.100.10:FF:000001">
    <property type="entry name" value="semaphorin-5A isoform X1"/>
    <property type="match status" value="1"/>
</dbReference>
<dbReference type="PANTHER" id="PTHR22906">
    <property type="entry name" value="PROPERDIN"/>
    <property type="match status" value="1"/>
</dbReference>
<reference evidence="3 4" key="1">
    <citation type="submission" date="2020-06" db="EMBL/GenBank/DDBJ databases">
        <authorList>
            <person name="Li R."/>
            <person name="Bekaert M."/>
        </authorList>
    </citation>
    <scope>NUCLEOTIDE SEQUENCE [LARGE SCALE GENOMIC DNA]</scope>
    <source>
        <strain evidence="4">wild</strain>
    </source>
</reference>
<gene>
    <name evidence="3" type="ORF">MCOR_31304</name>
</gene>
<dbReference type="InterPro" id="IPR052065">
    <property type="entry name" value="Compl_asym_regulator"/>
</dbReference>
<dbReference type="EMBL" id="CACVKT020005651">
    <property type="protein sequence ID" value="CAC5396791.1"/>
    <property type="molecule type" value="Genomic_DNA"/>
</dbReference>
<dbReference type="SMART" id="SM00209">
    <property type="entry name" value="TSP1"/>
    <property type="match status" value="2"/>
</dbReference>
<accession>A0A6J8CLQ5</accession>
<dbReference type="Pfam" id="PF00090">
    <property type="entry name" value="TSP_1"/>
    <property type="match status" value="3"/>
</dbReference>
<evidence type="ECO:0000313" key="4">
    <source>
        <dbReference type="Proteomes" id="UP000507470"/>
    </source>
</evidence>
<dbReference type="SUPFAM" id="SSF82895">
    <property type="entry name" value="TSP-1 type 1 repeat"/>
    <property type="match status" value="3"/>
</dbReference>
<protein>
    <submittedName>
        <fullName evidence="3">HMCN</fullName>
    </submittedName>
</protein>
<dbReference type="InterPro" id="IPR036383">
    <property type="entry name" value="TSP1_rpt_sf"/>
</dbReference>
<sequence>MHCDSGYQRRNRHCNNPALSFNGSYRDGESFEVFNCSLTKCPDEYKKFHLTKSTFKTSAKHQWFPYFYSLSDIALLVVDGHLGSWTAWTICNASCDSGYHSRRRHCNNQVPSFNGPYCDGEPLELLYCSRIQCPVDGNWGPWSSWTCCDFICGNGTSKRTRKCDNPLPASKGSLCTAYSNCSVIL</sequence>
<organism evidence="3 4">
    <name type="scientific">Mytilus coruscus</name>
    <name type="common">Sea mussel</name>
    <dbReference type="NCBI Taxonomy" id="42192"/>
    <lineage>
        <taxon>Eukaryota</taxon>
        <taxon>Metazoa</taxon>
        <taxon>Spiralia</taxon>
        <taxon>Lophotrochozoa</taxon>
        <taxon>Mollusca</taxon>
        <taxon>Bivalvia</taxon>
        <taxon>Autobranchia</taxon>
        <taxon>Pteriomorphia</taxon>
        <taxon>Mytilida</taxon>
        <taxon>Mytiloidea</taxon>
        <taxon>Mytilidae</taxon>
        <taxon>Mytilinae</taxon>
        <taxon>Mytilus</taxon>
    </lineage>
</organism>
<name>A0A6J8CLQ5_MYTCO</name>
<proteinExistence type="predicted"/>
<dbReference type="Proteomes" id="UP000507470">
    <property type="component" value="Unassembled WGS sequence"/>
</dbReference>
<keyword evidence="4" id="KW-1185">Reference proteome</keyword>
<evidence type="ECO:0000256" key="1">
    <source>
        <dbReference type="ARBA" id="ARBA00022737"/>
    </source>
</evidence>
<evidence type="ECO:0000313" key="3">
    <source>
        <dbReference type="EMBL" id="CAC5396791.1"/>
    </source>
</evidence>